<comment type="subcellular location">
    <subcellularLocation>
        <location evidence="1">Cytoplasm</location>
        <location evidence="1">Cytoskeleton</location>
    </subcellularLocation>
</comment>
<keyword evidence="4" id="KW-0963">Cytoplasm</keyword>
<evidence type="ECO:0000256" key="1">
    <source>
        <dbReference type="ARBA" id="ARBA00004245"/>
    </source>
</evidence>
<dbReference type="SMART" id="SM00129">
    <property type="entry name" value="KISc"/>
    <property type="match status" value="1"/>
</dbReference>
<dbReference type="InterPro" id="IPR027640">
    <property type="entry name" value="Kinesin-like_fam"/>
</dbReference>
<evidence type="ECO:0000256" key="4">
    <source>
        <dbReference type="ARBA" id="ARBA00023212"/>
    </source>
</evidence>
<dbReference type="GO" id="GO:0015630">
    <property type="term" value="C:microtubule cytoskeleton"/>
    <property type="evidence" value="ECO:0007669"/>
    <property type="project" value="TreeGrafter"/>
</dbReference>
<dbReference type="GO" id="GO:0008017">
    <property type="term" value="F:microtubule binding"/>
    <property type="evidence" value="ECO:0007669"/>
    <property type="project" value="InterPro"/>
</dbReference>
<dbReference type="Proteomes" id="UP000230066">
    <property type="component" value="Unassembled WGS sequence"/>
</dbReference>
<dbReference type="GO" id="GO:0007018">
    <property type="term" value="P:microtubule-based movement"/>
    <property type="evidence" value="ECO:0007669"/>
    <property type="project" value="InterPro"/>
</dbReference>
<reference evidence="6" key="1">
    <citation type="submission" date="2019-03" db="EMBL/GenBank/DDBJ databases">
        <title>Improved annotation for the trematode Fasciola hepatica.</title>
        <authorList>
            <person name="Choi Y.-J."/>
            <person name="Martin J."/>
            <person name="Mitreva M."/>
        </authorList>
    </citation>
    <scope>NUCLEOTIDE SEQUENCE [LARGE SCALE GENOMIC DNA]</scope>
</reference>
<keyword evidence="2 5" id="KW-0547">Nucleotide-binding</keyword>
<dbReference type="InterPro" id="IPR027417">
    <property type="entry name" value="P-loop_NTPase"/>
</dbReference>
<keyword evidence="4" id="KW-0206">Cytoskeleton</keyword>
<comment type="caution">
    <text evidence="6">The sequence shown here is derived from an EMBL/GenBank/DDBJ whole genome shotgun (WGS) entry which is preliminary data.</text>
</comment>
<keyword evidence="7" id="KW-1185">Reference proteome</keyword>
<dbReference type="PRINTS" id="PR00380">
    <property type="entry name" value="KINESINHEAVY"/>
</dbReference>
<name>A0A2H1CXB6_FASHE</name>
<proteinExistence type="inferred from homology"/>
<dbReference type="GO" id="GO:0003777">
    <property type="term" value="F:microtubule motor activity"/>
    <property type="evidence" value="ECO:0007669"/>
    <property type="project" value="InterPro"/>
</dbReference>
<sequence length="628" mass="71095">MTEQSSISGYTKCTSTCVGAASQYASQLYQPHPRVVESGHDSAIANAITNNKLQSDAALPVHSTQTSLWSTMDGEPTYNEPTIFEQNKRPVQYLPTEHWEADQESCNTTKIFNSTHLHKEYQERLATAQTLRAELARLKQANTELAAEIERLTHEKQDLLVQMEAQENKNNQLSAENTECMIRVAENQFLEENIAQLKRQLNEVNEQANASRKTRQQLRADCVRVELERQHLLDEYFRIESSRTVNREQLEALHRRREQLERYQEDMVQRQQLTHRWQEVAGVIRVFVRLRSVHPSVKMTNKNRPKVGGIFDSGCVTVTTEEKMSLYSNRDCPASEAVKHYQFNRVFTPDINQKAVYQAISEPIKRSVEGFNVTMLFHGTSGGGKTYTCCGTPEEPGVASLACSELLKLTKEKGPENWTLNVSMIEIHNEHVTCLLSKRPVKIKDTGLVVHVENQKEVPIKDVKEFNSLLALAAAQRKSIQIEQSHVSSRSHLFIFIKVISQTSVTAMEYTHAGTLIMGDLAGLTRANPTETQSQDRQFKQESWYLQKSLILFASLFHNLKRPDLGINCRGSRLTELLKPCFCGDSYLTLVLNVTDDPELSCTTQTVLEVGKSAQAIILGPPINHLSI</sequence>
<keyword evidence="3 5" id="KW-0067">ATP-binding</keyword>
<evidence type="ECO:0000313" key="7">
    <source>
        <dbReference type="Proteomes" id="UP000230066"/>
    </source>
</evidence>
<accession>A0A2H1CXB6</accession>
<organism evidence="6 7">
    <name type="scientific">Fasciola hepatica</name>
    <name type="common">Liver fluke</name>
    <dbReference type="NCBI Taxonomy" id="6192"/>
    <lineage>
        <taxon>Eukaryota</taxon>
        <taxon>Metazoa</taxon>
        <taxon>Spiralia</taxon>
        <taxon>Lophotrochozoa</taxon>
        <taxon>Platyhelminthes</taxon>
        <taxon>Trematoda</taxon>
        <taxon>Digenea</taxon>
        <taxon>Plagiorchiida</taxon>
        <taxon>Echinostomata</taxon>
        <taxon>Echinostomatoidea</taxon>
        <taxon>Fasciolidae</taxon>
        <taxon>Fasciola</taxon>
    </lineage>
</organism>
<dbReference type="EMBL" id="JXXN02000128">
    <property type="protein sequence ID" value="THD28523.1"/>
    <property type="molecule type" value="Genomic_DNA"/>
</dbReference>
<dbReference type="SUPFAM" id="SSF52540">
    <property type="entry name" value="P-loop containing nucleoside triphosphate hydrolases"/>
    <property type="match status" value="1"/>
</dbReference>
<evidence type="ECO:0000256" key="5">
    <source>
        <dbReference type="PROSITE-ProRule" id="PRU00283"/>
    </source>
</evidence>
<keyword evidence="5" id="KW-0505">Motor protein</keyword>
<dbReference type="AlphaFoldDB" id="A0A2H1CXB6"/>
<dbReference type="Pfam" id="PF00225">
    <property type="entry name" value="Kinesin"/>
    <property type="match status" value="1"/>
</dbReference>
<dbReference type="InterPro" id="IPR001752">
    <property type="entry name" value="Kinesin_motor_dom"/>
</dbReference>
<feature type="binding site" evidence="5">
    <location>
        <begin position="379"/>
        <end position="386"/>
    </location>
    <ligand>
        <name>ATP</name>
        <dbReference type="ChEBI" id="CHEBI:30616"/>
    </ligand>
</feature>
<dbReference type="Gene3D" id="3.40.850.10">
    <property type="entry name" value="Kinesin motor domain"/>
    <property type="match status" value="1"/>
</dbReference>
<evidence type="ECO:0000313" key="6">
    <source>
        <dbReference type="EMBL" id="THD28523.1"/>
    </source>
</evidence>
<dbReference type="PANTHER" id="PTHR47972">
    <property type="entry name" value="KINESIN-LIKE PROTEIN KLP-3"/>
    <property type="match status" value="1"/>
</dbReference>
<gene>
    <name evidence="6" type="ORF">D915_000644</name>
</gene>
<dbReference type="PANTHER" id="PTHR47972:SF65">
    <property type="entry name" value="KINESIN-LIKE PROTEIN"/>
    <property type="match status" value="1"/>
</dbReference>
<dbReference type="InterPro" id="IPR036961">
    <property type="entry name" value="Kinesin_motor_dom_sf"/>
</dbReference>
<evidence type="ECO:0000256" key="3">
    <source>
        <dbReference type="ARBA" id="ARBA00022840"/>
    </source>
</evidence>
<comment type="similarity">
    <text evidence="5">Belongs to the TRAFAC class myosin-kinesin ATPase superfamily. Kinesin family.</text>
</comment>
<dbReference type="GO" id="GO:0005524">
    <property type="term" value="F:ATP binding"/>
    <property type="evidence" value="ECO:0007669"/>
    <property type="project" value="UniProtKB-UniRule"/>
</dbReference>
<evidence type="ECO:0000256" key="2">
    <source>
        <dbReference type="ARBA" id="ARBA00022741"/>
    </source>
</evidence>
<protein>
    <submittedName>
        <fullName evidence="6">Kinesin-1</fullName>
    </submittedName>
</protein>
<dbReference type="PROSITE" id="PS50067">
    <property type="entry name" value="KINESIN_MOTOR_2"/>
    <property type="match status" value="1"/>
</dbReference>